<dbReference type="PANTHER" id="PTHR10762:SF1">
    <property type="entry name" value="2-(3-AMINO-3-CARBOXYPROPYL)HISTIDINE SYNTHASE SUBUNIT 1"/>
    <property type="match status" value="1"/>
</dbReference>
<dbReference type="FunFam" id="3.40.50.11840:FF:000001">
    <property type="entry name" value="2-(3-amino-3-carboxypropyl)histidine synthase subunit 1"/>
    <property type="match status" value="1"/>
</dbReference>
<evidence type="ECO:0000256" key="6">
    <source>
        <dbReference type="ARBA" id="ARBA00022679"/>
    </source>
</evidence>
<dbReference type="FunFam" id="3.40.50.11850:FF:000002">
    <property type="entry name" value="2-(3-amino-3-carboxypropyl)histidine synthase subunit 1"/>
    <property type="match status" value="1"/>
</dbReference>
<organism evidence="13">
    <name type="scientific">Medioppia subpectinata</name>
    <dbReference type="NCBI Taxonomy" id="1979941"/>
    <lineage>
        <taxon>Eukaryota</taxon>
        <taxon>Metazoa</taxon>
        <taxon>Ecdysozoa</taxon>
        <taxon>Arthropoda</taxon>
        <taxon>Chelicerata</taxon>
        <taxon>Arachnida</taxon>
        <taxon>Acari</taxon>
        <taxon>Acariformes</taxon>
        <taxon>Sarcoptiformes</taxon>
        <taxon>Oribatida</taxon>
        <taxon>Brachypylina</taxon>
        <taxon>Oppioidea</taxon>
        <taxon>Oppiidae</taxon>
        <taxon>Medioppia</taxon>
    </lineage>
</organism>
<evidence type="ECO:0000256" key="3">
    <source>
        <dbReference type="ARBA" id="ARBA00010173"/>
    </source>
</evidence>
<dbReference type="InterPro" id="IPR042263">
    <property type="entry name" value="DPH1/DPH2_1"/>
</dbReference>
<evidence type="ECO:0000256" key="10">
    <source>
        <dbReference type="ARBA" id="ARBA00023014"/>
    </source>
</evidence>
<dbReference type="InterPro" id="IPR035435">
    <property type="entry name" value="DPH1/DPH2_euk_archaea"/>
</dbReference>
<dbReference type="UniPathway" id="UPA00559"/>
<comment type="similarity">
    <text evidence="3 12">Belongs to the DPH1/DPH2 family. DPH1 subfamily.</text>
</comment>
<proteinExistence type="inferred from homology"/>
<name>A0A7R9L4C2_9ACAR</name>
<dbReference type="Pfam" id="PF01866">
    <property type="entry name" value="Diphthamide_syn"/>
    <property type="match status" value="1"/>
</dbReference>
<evidence type="ECO:0000256" key="9">
    <source>
        <dbReference type="ARBA" id="ARBA00023004"/>
    </source>
</evidence>
<dbReference type="EMBL" id="CAJPIZ010015563">
    <property type="protein sequence ID" value="CAG2115329.1"/>
    <property type="molecule type" value="Genomic_DNA"/>
</dbReference>
<dbReference type="InterPro" id="IPR016435">
    <property type="entry name" value="DPH1/DPH2"/>
</dbReference>
<dbReference type="Gene3D" id="3.40.50.11860">
    <property type="entry name" value="Diphthamide synthesis DPH1/DPH2 domain 3"/>
    <property type="match status" value="1"/>
</dbReference>
<evidence type="ECO:0000256" key="12">
    <source>
        <dbReference type="PIRNR" id="PIRNR004967"/>
    </source>
</evidence>
<keyword evidence="10" id="KW-0411">Iron-sulfur</keyword>
<dbReference type="NCBIfam" id="TIGR00322">
    <property type="entry name" value="diphth2_R"/>
    <property type="match status" value="1"/>
</dbReference>
<reference evidence="13" key="1">
    <citation type="submission" date="2020-11" db="EMBL/GenBank/DDBJ databases">
        <authorList>
            <person name="Tran Van P."/>
        </authorList>
    </citation>
    <scope>NUCLEOTIDE SEQUENCE</scope>
</reference>
<dbReference type="GO" id="GO:0051539">
    <property type="term" value="F:4 iron, 4 sulfur cluster binding"/>
    <property type="evidence" value="ECO:0007669"/>
    <property type="project" value="UniProtKB-UniRule"/>
</dbReference>
<dbReference type="GO" id="GO:0017183">
    <property type="term" value="P:protein histidyl modification to diphthamide"/>
    <property type="evidence" value="ECO:0007669"/>
    <property type="project" value="UniProtKB-UniRule"/>
</dbReference>
<dbReference type="Proteomes" id="UP000759131">
    <property type="component" value="Unassembled WGS sequence"/>
</dbReference>
<comment type="function">
    <text evidence="12">Catalyzes the first step of diphthamide biosynthesis, a post-translational modification of histidine which occurs in elongation factor 2.</text>
</comment>
<dbReference type="InterPro" id="IPR042264">
    <property type="entry name" value="DPH1/DPH2_2"/>
</dbReference>
<evidence type="ECO:0000256" key="5">
    <source>
        <dbReference type="ARBA" id="ARBA00021915"/>
    </source>
</evidence>
<dbReference type="EC" id="2.5.1.108" evidence="4 12"/>
<evidence type="ECO:0000256" key="7">
    <source>
        <dbReference type="ARBA" id="ARBA00022691"/>
    </source>
</evidence>
<dbReference type="PANTHER" id="PTHR10762">
    <property type="entry name" value="DIPHTHAMIDE BIOSYNTHESIS PROTEIN"/>
    <property type="match status" value="1"/>
</dbReference>
<comment type="similarity">
    <text evidence="2">Belongs to the DPH1/DPH2 family. DPH2 subfamily.</text>
</comment>
<dbReference type="GO" id="GO:0090560">
    <property type="term" value="F:2-(3-amino-3-carboxypropyl)histidine synthase activity"/>
    <property type="evidence" value="ECO:0007669"/>
    <property type="project" value="UniProtKB-UniRule"/>
</dbReference>
<keyword evidence="14" id="KW-1185">Reference proteome</keyword>
<keyword evidence="6 12" id="KW-0808">Transferase</keyword>
<comment type="pathway">
    <text evidence="1 12">Protein modification; peptidyl-diphthamide biosynthesis.</text>
</comment>
<keyword evidence="7 12" id="KW-0949">S-adenosyl-L-methionine</keyword>
<keyword evidence="9" id="KW-0408">Iron</keyword>
<evidence type="ECO:0000256" key="4">
    <source>
        <dbReference type="ARBA" id="ARBA00012221"/>
    </source>
</evidence>
<dbReference type="PIRSF" id="PIRSF004967">
    <property type="entry name" value="DPH1"/>
    <property type="match status" value="1"/>
</dbReference>
<dbReference type="SFLD" id="SFLDS00032">
    <property type="entry name" value="Radical_SAM_3-amino-3-carboxyp"/>
    <property type="match status" value="1"/>
</dbReference>
<evidence type="ECO:0000256" key="8">
    <source>
        <dbReference type="ARBA" id="ARBA00022723"/>
    </source>
</evidence>
<evidence type="ECO:0000313" key="14">
    <source>
        <dbReference type="Proteomes" id="UP000759131"/>
    </source>
</evidence>
<dbReference type="EMBL" id="OC870138">
    <property type="protein sequence ID" value="CAD7634899.1"/>
    <property type="molecule type" value="Genomic_DNA"/>
</dbReference>
<accession>A0A7R9L4C2</accession>
<keyword evidence="12" id="KW-0004">4Fe-4S</keyword>
<dbReference type="FunFam" id="3.40.50.11860:FF:000001">
    <property type="entry name" value="2-(3-amino-3-carboxypropyl)histidine synthase subunit 2"/>
    <property type="match status" value="1"/>
</dbReference>
<comment type="cofactor">
    <cofactor evidence="12">
        <name>[4Fe-4S] cluster</name>
        <dbReference type="ChEBI" id="CHEBI:49883"/>
    </cofactor>
    <text evidence="12">Binds 1 [4Fe-4S] cluster per subunit. The cluster is coordinated with 3 cysteines and an exchangeable S-adenosyl-L-methionine.</text>
</comment>
<dbReference type="Gene3D" id="3.40.50.11840">
    <property type="entry name" value="Diphthamide synthesis DPH1/DPH2 domain 1"/>
    <property type="match status" value="1"/>
</dbReference>
<comment type="catalytic activity">
    <reaction evidence="11 12">
        <text>L-histidyl-[translation elongation factor 2] + S-adenosyl-L-methionine = 2-[(3S)-amino-3-carboxypropyl]-L-histidyl-[translation elongation factor 2] + S-methyl-5'-thioadenosine + H(+)</text>
        <dbReference type="Rhea" id="RHEA:36783"/>
        <dbReference type="Rhea" id="RHEA-COMP:9748"/>
        <dbReference type="Rhea" id="RHEA-COMP:9749"/>
        <dbReference type="ChEBI" id="CHEBI:15378"/>
        <dbReference type="ChEBI" id="CHEBI:17509"/>
        <dbReference type="ChEBI" id="CHEBI:29979"/>
        <dbReference type="ChEBI" id="CHEBI:59789"/>
        <dbReference type="ChEBI" id="CHEBI:73995"/>
        <dbReference type="EC" id="2.5.1.108"/>
    </reaction>
</comment>
<dbReference type="GO" id="GO:0046872">
    <property type="term" value="F:metal ion binding"/>
    <property type="evidence" value="ECO:0007669"/>
    <property type="project" value="UniProtKB-KW"/>
</dbReference>
<evidence type="ECO:0000313" key="13">
    <source>
        <dbReference type="EMBL" id="CAD7634899.1"/>
    </source>
</evidence>
<keyword evidence="8" id="KW-0479">Metal-binding</keyword>
<dbReference type="OrthoDB" id="1649088at2759"/>
<dbReference type="AlphaFoldDB" id="A0A7R9L4C2"/>
<evidence type="ECO:0000256" key="11">
    <source>
        <dbReference type="ARBA" id="ARBA00048403"/>
    </source>
</evidence>
<sequence length="415" mass="46586">MSSTDPQVIRAKPLETRRRVNAPTKSQIPSEILDNKLLNERISSTLPKNYNFEFHKIIWRLKSSAAQRVGLQFPEGLFVFAITIADIIEEFTQIDVIIMGDVTYGSCCIDDLTADAMDCDFIVHFGHSCLVPVNQMVNGIKVLYVFVDIKIDLWHFIETVKTNFNPQTHHLSIAGTVQFVSAMHSAAKELRERHGFRVLTPQSRPLSPGEVLGCTAPKLPPEVNAIVFLADGRFHLEAIMIANPAVDAFRYNPYNKEITHEFYDMNKMLSYRRNAVKETAKVCANSGVFGIILGTLGRQGNPQVLNNLLKNVKKYTNCHTISVLLPEIKADVLSVFGEVDAWVQIACPRLSIDWGTNFTHKPLITPFELNVSLNAVTDEYNGLANSYAMDFYATQSAGNWTPNHKCHQNCSCDHK</sequence>
<dbReference type="Gene3D" id="3.40.50.11850">
    <property type="entry name" value="Diphthamide synthesis DPH1/DPH2 domain 2"/>
    <property type="match status" value="1"/>
</dbReference>
<dbReference type="InterPro" id="IPR042265">
    <property type="entry name" value="DPH1/DPH2_3"/>
</dbReference>
<gene>
    <name evidence="13" type="ORF">OSB1V03_LOCUS15291</name>
</gene>
<protein>
    <recommendedName>
        <fullName evidence="5 12">2-(3-amino-3-carboxypropyl)histidine synthase subunit 1</fullName>
        <ecNumber evidence="4 12">2.5.1.108</ecNumber>
    </recommendedName>
</protein>
<evidence type="ECO:0000256" key="2">
    <source>
        <dbReference type="ARBA" id="ARBA00006179"/>
    </source>
</evidence>
<evidence type="ECO:0000256" key="1">
    <source>
        <dbReference type="ARBA" id="ARBA00005156"/>
    </source>
</evidence>